<dbReference type="KEGG" id="csur:N24_0258"/>
<keyword evidence="1" id="KW-1133">Transmembrane helix</keyword>
<evidence type="ECO:0000313" key="3">
    <source>
        <dbReference type="Proteomes" id="UP000218244"/>
    </source>
</evidence>
<sequence length="77" mass="8319">MPSANNKNSKSESSRVKRYFGGPGIVVFLSAAFVIMVSLIVNATTEIDSSRYVVIGAAIIFVVATVRRTIVGNRQDQ</sequence>
<keyword evidence="1" id="KW-0472">Membrane</keyword>
<dbReference type="EMBL" id="AP017369">
    <property type="protein sequence ID" value="BAU94520.1"/>
    <property type="molecule type" value="Genomic_DNA"/>
</dbReference>
<feature type="transmembrane region" description="Helical" evidence="1">
    <location>
        <begin position="20"/>
        <end position="40"/>
    </location>
</feature>
<evidence type="ECO:0000256" key="1">
    <source>
        <dbReference type="SAM" id="Phobius"/>
    </source>
</evidence>
<name>A0A160PQJ9_9CORY</name>
<feature type="transmembrane region" description="Helical" evidence="1">
    <location>
        <begin position="52"/>
        <end position="70"/>
    </location>
</feature>
<proteinExistence type="predicted"/>
<evidence type="ECO:0000313" key="2">
    <source>
        <dbReference type="EMBL" id="BAU94520.1"/>
    </source>
</evidence>
<gene>
    <name evidence="2" type="ORF">N24_0258</name>
</gene>
<keyword evidence="1" id="KW-0812">Transmembrane</keyword>
<accession>A0A160PQJ9</accession>
<organism evidence="2 3">
    <name type="scientific">Corynebacterium suranareeae</name>
    <dbReference type="NCBI Taxonomy" id="2506452"/>
    <lineage>
        <taxon>Bacteria</taxon>
        <taxon>Bacillati</taxon>
        <taxon>Actinomycetota</taxon>
        <taxon>Actinomycetes</taxon>
        <taxon>Mycobacteriales</taxon>
        <taxon>Corynebacteriaceae</taxon>
        <taxon>Corynebacterium</taxon>
    </lineage>
</organism>
<protein>
    <submittedName>
        <fullName evidence="2">Uncharacterized protein</fullName>
    </submittedName>
</protein>
<keyword evidence="3" id="KW-1185">Reference proteome</keyword>
<reference evidence="2 3" key="1">
    <citation type="submission" date="2016-02" db="EMBL/GenBank/DDBJ databases">
        <title>Corynebacterium glutamicum N24 whole genome sequencing project.</title>
        <authorList>
            <person name="Matsutani M."/>
            <person name="Nangtapong N."/>
            <person name="Yakushi T."/>
            <person name="Matsushita K."/>
        </authorList>
    </citation>
    <scope>NUCLEOTIDE SEQUENCE [LARGE SCALE GENOMIC DNA]</scope>
    <source>
        <strain evidence="2 3">N24</strain>
    </source>
</reference>
<dbReference type="Proteomes" id="UP000218244">
    <property type="component" value="Chromosome"/>
</dbReference>
<dbReference type="AlphaFoldDB" id="A0A160PQJ9"/>